<proteinExistence type="predicted"/>
<evidence type="ECO:0000313" key="1">
    <source>
        <dbReference type="EMBL" id="KAI7742344.1"/>
    </source>
</evidence>
<gene>
    <name evidence="1" type="ORF">M8C21_012034</name>
</gene>
<keyword evidence="2" id="KW-1185">Reference proteome</keyword>
<name>A0AAD5GID5_AMBAR</name>
<organism evidence="1 2">
    <name type="scientific">Ambrosia artemisiifolia</name>
    <name type="common">Common ragweed</name>
    <dbReference type="NCBI Taxonomy" id="4212"/>
    <lineage>
        <taxon>Eukaryota</taxon>
        <taxon>Viridiplantae</taxon>
        <taxon>Streptophyta</taxon>
        <taxon>Embryophyta</taxon>
        <taxon>Tracheophyta</taxon>
        <taxon>Spermatophyta</taxon>
        <taxon>Magnoliopsida</taxon>
        <taxon>eudicotyledons</taxon>
        <taxon>Gunneridae</taxon>
        <taxon>Pentapetalae</taxon>
        <taxon>asterids</taxon>
        <taxon>campanulids</taxon>
        <taxon>Asterales</taxon>
        <taxon>Asteraceae</taxon>
        <taxon>Asteroideae</taxon>
        <taxon>Heliantheae alliance</taxon>
        <taxon>Heliantheae</taxon>
        <taxon>Ambrosia</taxon>
    </lineage>
</organism>
<evidence type="ECO:0000313" key="2">
    <source>
        <dbReference type="Proteomes" id="UP001206925"/>
    </source>
</evidence>
<dbReference type="EMBL" id="JAMZMK010008019">
    <property type="protein sequence ID" value="KAI7742344.1"/>
    <property type="molecule type" value="Genomic_DNA"/>
</dbReference>
<reference evidence="1" key="1">
    <citation type="submission" date="2022-06" db="EMBL/GenBank/DDBJ databases">
        <title>Uncovering the hologenomic basis of an extraordinary plant invasion.</title>
        <authorList>
            <person name="Bieker V.C."/>
            <person name="Martin M.D."/>
            <person name="Gilbert T."/>
            <person name="Hodgins K."/>
            <person name="Battlay P."/>
            <person name="Petersen B."/>
            <person name="Wilson J."/>
        </authorList>
    </citation>
    <scope>NUCLEOTIDE SEQUENCE</scope>
    <source>
        <strain evidence="1">AA19_3_7</strain>
        <tissue evidence="1">Leaf</tissue>
    </source>
</reference>
<protein>
    <submittedName>
        <fullName evidence="1">Uncharacterized protein</fullName>
    </submittedName>
</protein>
<accession>A0AAD5GID5</accession>
<sequence length="11" mass="1238">MERFNLVEGSG</sequence>
<comment type="caution">
    <text evidence="1">The sequence shown here is derived from an EMBL/GenBank/DDBJ whole genome shotgun (WGS) entry which is preliminary data.</text>
</comment>
<dbReference type="Proteomes" id="UP001206925">
    <property type="component" value="Unassembled WGS sequence"/>
</dbReference>